<gene>
    <name evidence="1" type="ORF">C3E78_10875</name>
</gene>
<accession>A0A2S0WMT5</accession>
<reference evidence="2" key="1">
    <citation type="submission" date="2018-01" db="EMBL/GenBank/DDBJ databases">
        <authorList>
            <person name="Li J."/>
        </authorList>
    </citation>
    <scope>NUCLEOTIDE SEQUENCE [LARGE SCALE GENOMIC DNA]</scope>
    <source>
        <strain evidence="2">592</strain>
    </source>
</reference>
<keyword evidence="2" id="KW-1185">Reference proteome</keyword>
<dbReference type="RefSeq" id="WP_108578307.1">
    <property type="nucleotide sequence ID" value="NZ_CP026952.1"/>
</dbReference>
<dbReference type="EMBL" id="CP026952">
    <property type="protein sequence ID" value="AWB92663.1"/>
    <property type="molecule type" value="Genomic_DNA"/>
</dbReference>
<accession>A0A5F2EWS0</accession>
<dbReference type="OrthoDB" id="3830661at2"/>
<dbReference type="Proteomes" id="UP000244384">
    <property type="component" value="Chromosome"/>
</dbReference>
<organism evidence="1 2">
    <name type="scientific">Aeromicrobium chenweiae</name>
    <dbReference type="NCBI Taxonomy" id="2079793"/>
    <lineage>
        <taxon>Bacteria</taxon>
        <taxon>Bacillati</taxon>
        <taxon>Actinomycetota</taxon>
        <taxon>Actinomycetes</taxon>
        <taxon>Propionibacteriales</taxon>
        <taxon>Nocardioidaceae</taxon>
        <taxon>Aeromicrobium</taxon>
    </lineage>
</organism>
<proteinExistence type="predicted"/>
<protein>
    <submittedName>
        <fullName evidence="1">Uncharacterized protein</fullName>
    </submittedName>
</protein>
<evidence type="ECO:0000313" key="2">
    <source>
        <dbReference type="Proteomes" id="UP000244384"/>
    </source>
</evidence>
<name>A0A2S0WMT5_9ACTN</name>
<sequence length="229" mass="25602">MKLGPRRRALSTFVPVIALMMGVLSVGAASPAAAYGSCSISLPSKVRVDAPFERIKASLKSDCRESNTQYASWDVVHPRTGFASIFIFDGATTDNWDFYSWENVGTFTVEPSSAWDYDYNDVGQNTRTIAVRFNSRLGLKTSRSGKKVTIKATATRYSTSDTYRPWKGVKVGIYAKSKASGKWKKIKTRKTNSKGVATYKFKRSSKRYYQVRTSDISSTWGRTSSTTRR</sequence>
<dbReference type="AlphaFoldDB" id="A0A2S0WMT5"/>
<evidence type="ECO:0000313" key="1">
    <source>
        <dbReference type="EMBL" id="AWB92663.1"/>
    </source>
</evidence>
<dbReference type="KEGG" id="aez:C3E78_10875"/>